<dbReference type="CDD" id="cd07262">
    <property type="entry name" value="VOC_like"/>
    <property type="match status" value="1"/>
</dbReference>
<evidence type="ECO:0000313" key="3">
    <source>
        <dbReference type="Proteomes" id="UP000317894"/>
    </source>
</evidence>
<dbReference type="InterPro" id="IPR004360">
    <property type="entry name" value="Glyas_Fos-R_dOase_dom"/>
</dbReference>
<feature type="domain" description="VOC" evidence="1">
    <location>
        <begin position="1"/>
        <end position="129"/>
    </location>
</feature>
<keyword evidence="3" id="KW-1185">Reference proteome</keyword>
<dbReference type="InterPro" id="IPR029068">
    <property type="entry name" value="Glyas_Bleomycin-R_OHBP_Dase"/>
</dbReference>
<organism evidence="2 3">
    <name type="scientific">Glacieibacterium frigidum</name>
    <dbReference type="NCBI Taxonomy" id="2593303"/>
    <lineage>
        <taxon>Bacteria</taxon>
        <taxon>Pseudomonadati</taxon>
        <taxon>Pseudomonadota</taxon>
        <taxon>Alphaproteobacteria</taxon>
        <taxon>Sphingomonadales</taxon>
        <taxon>Sphingosinicellaceae</taxon>
        <taxon>Glacieibacterium</taxon>
    </lineage>
</organism>
<protein>
    <submittedName>
        <fullName evidence="2">VOC family protein</fullName>
    </submittedName>
</protein>
<sequence>MIGYATLGTNDIVAARAFYDALLALFGAKRIMEFGDELGGFTMWGTAWDKPGLALTLPYDRNPAVAGNGNMVAFTVDARAKVDEVYAKALELGGTDEGAPGVRGEEGPQAFYGAYFRDPERNKFCVFCIGPA</sequence>
<dbReference type="AlphaFoldDB" id="A0A552UHE7"/>
<dbReference type="PANTHER" id="PTHR35006">
    <property type="entry name" value="GLYOXALASE FAMILY PROTEIN (AFU_ORTHOLOGUE AFUA_5G14830)"/>
    <property type="match status" value="1"/>
</dbReference>
<dbReference type="Gene3D" id="3.10.180.10">
    <property type="entry name" value="2,3-Dihydroxybiphenyl 1,2-Dioxygenase, domain 1"/>
    <property type="match status" value="1"/>
</dbReference>
<proteinExistence type="predicted"/>
<dbReference type="SUPFAM" id="SSF54593">
    <property type="entry name" value="Glyoxalase/Bleomycin resistance protein/Dihydroxybiphenyl dioxygenase"/>
    <property type="match status" value="1"/>
</dbReference>
<dbReference type="EMBL" id="VJWA01000001">
    <property type="protein sequence ID" value="TRW17611.1"/>
    <property type="molecule type" value="Genomic_DNA"/>
</dbReference>
<gene>
    <name evidence="2" type="ORF">FMM06_05540</name>
</gene>
<evidence type="ECO:0000313" key="2">
    <source>
        <dbReference type="EMBL" id="TRW17611.1"/>
    </source>
</evidence>
<evidence type="ECO:0000259" key="1">
    <source>
        <dbReference type="PROSITE" id="PS51819"/>
    </source>
</evidence>
<dbReference type="RefSeq" id="WP_143555156.1">
    <property type="nucleotide sequence ID" value="NZ_VJWA01000001.1"/>
</dbReference>
<dbReference type="Proteomes" id="UP000317894">
    <property type="component" value="Unassembled WGS sequence"/>
</dbReference>
<dbReference type="InterPro" id="IPR037523">
    <property type="entry name" value="VOC_core"/>
</dbReference>
<comment type="caution">
    <text evidence="2">The sequence shown here is derived from an EMBL/GenBank/DDBJ whole genome shotgun (WGS) entry which is preliminary data.</text>
</comment>
<dbReference type="OrthoDB" id="9807407at2"/>
<dbReference type="PANTHER" id="PTHR35006:SF1">
    <property type="entry name" value="BLL2941 PROTEIN"/>
    <property type="match status" value="1"/>
</dbReference>
<reference evidence="2 3" key="1">
    <citation type="submission" date="2019-07" db="EMBL/GenBank/DDBJ databases">
        <title>Novel species isolated from glacier.</title>
        <authorList>
            <person name="Liu Q."/>
            <person name="Xin Y.-H."/>
        </authorList>
    </citation>
    <scope>NUCLEOTIDE SEQUENCE [LARGE SCALE GENOMIC DNA]</scope>
    <source>
        <strain evidence="2 3">LB1R16</strain>
    </source>
</reference>
<name>A0A552UHE7_9SPHN</name>
<dbReference type="PROSITE" id="PS51819">
    <property type="entry name" value="VOC"/>
    <property type="match status" value="1"/>
</dbReference>
<dbReference type="Pfam" id="PF00903">
    <property type="entry name" value="Glyoxalase"/>
    <property type="match status" value="1"/>
</dbReference>
<accession>A0A552UHE7</accession>